<evidence type="ECO:0000256" key="1">
    <source>
        <dbReference type="ARBA" id="ARBA00022475"/>
    </source>
</evidence>
<dbReference type="EMBL" id="JACOPH010000008">
    <property type="protein sequence ID" value="MBC5714579.1"/>
    <property type="molecule type" value="Genomic_DNA"/>
</dbReference>
<sequence>MNASKVVMKIISISFSILVTILIVLCLYQGGRMAYDFGYRVFTEQAVDTEENAKEKVVQISSDMSARDIGALLEKKGLVRSADLFAVQLKLSSYSKKIKAGVYTLSTSMTAKDMMQVMSADEVTETETEE</sequence>
<keyword evidence="4 7" id="KW-0472">Membrane</keyword>
<dbReference type="InterPro" id="IPR003770">
    <property type="entry name" value="MLTG-like"/>
</dbReference>
<gene>
    <name evidence="8" type="ORF">H8S17_10220</name>
</gene>
<accession>A0A923RVT5</accession>
<dbReference type="PANTHER" id="PTHR30518:SF2">
    <property type="entry name" value="ENDOLYTIC MUREIN TRANSGLYCOSYLASE"/>
    <property type="match status" value="1"/>
</dbReference>
<name>A0A923RVT5_9FIRM</name>
<keyword evidence="2 7" id="KW-0812">Transmembrane</keyword>
<feature type="transmembrane region" description="Helical" evidence="7">
    <location>
        <begin position="6"/>
        <end position="28"/>
    </location>
</feature>
<keyword evidence="5" id="KW-0456">Lyase</keyword>
<evidence type="ECO:0000256" key="4">
    <source>
        <dbReference type="ARBA" id="ARBA00023136"/>
    </source>
</evidence>
<dbReference type="AlphaFoldDB" id="A0A923RVT5"/>
<protein>
    <submittedName>
        <fullName evidence="8">Endolytic transglycosylase MltG</fullName>
    </submittedName>
</protein>
<dbReference type="Proteomes" id="UP000606720">
    <property type="component" value="Unassembled WGS sequence"/>
</dbReference>
<evidence type="ECO:0000256" key="6">
    <source>
        <dbReference type="ARBA" id="ARBA00023316"/>
    </source>
</evidence>
<keyword evidence="9" id="KW-1185">Reference proteome</keyword>
<proteinExistence type="predicted"/>
<dbReference type="Gene3D" id="3.30.1490.480">
    <property type="entry name" value="Endolytic murein transglycosylase"/>
    <property type="match status" value="1"/>
</dbReference>
<dbReference type="GO" id="GO:0071555">
    <property type="term" value="P:cell wall organization"/>
    <property type="evidence" value="ECO:0007669"/>
    <property type="project" value="UniProtKB-KW"/>
</dbReference>
<comment type="caution">
    <text evidence="8">The sequence shown here is derived from an EMBL/GenBank/DDBJ whole genome shotgun (WGS) entry which is preliminary data.</text>
</comment>
<dbReference type="RefSeq" id="WP_186867230.1">
    <property type="nucleotide sequence ID" value="NZ_JACOPH010000008.1"/>
</dbReference>
<dbReference type="Pfam" id="PF02618">
    <property type="entry name" value="YceG"/>
    <property type="match status" value="1"/>
</dbReference>
<reference evidence="8" key="1">
    <citation type="submission" date="2020-08" db="EMBL/GenBank/DDBJ databases">
        <title>Genome public.</title>
        <authorList>
            <person name="Liu C."/>
            <person name="Sun Q."/>
        </authorList>
    </citation>
    <scope>NUCLEOTIDE SEQUENCE</scope>
    <source>
        <strain evidence="8">BX1005</strain>
    </source>
</reference>
<evidence type="ECO:0000313" key="8">
    <source>
        <dbReference type="EMBL" id="MBC5714579.1"/>
    </source>
</evidence>
<keyword evidence="1" id="KW-1003">Cell membrane</keyword>
<dbReference type="GO" id="GO:0016829">
    <property type="term" value="F:lyase activity"/>
    <property type="evidence" value="ECO:0007669"/>
    <property type="project" value="UniProtKB-KW"/>
</dbReference>
<evidence type="ECO:0000256" key="7">
    <source>
        <dbReference type="SAM" id="Phobius"/>
    </source>
</evidence>
<evidence type="ECO:0000256" key="5">
    <source>
        <dbReference type="ARBA" id="ARBA00023239"/>
    </source>
</evidence>
<dbReference type="PANTHER" id="PTHR30518">
    <property type="entry name" value="ENDOLYTIC MUREIN TRANSGLYCOSYLASE"/>
    <property type="match status" value="1"/>
</dbReference>
<evidence type="ECO:0000313" key="9">
    <source>
        <dbReference type="Proteomes" id="UP000606720"/>
    </source>
</evidence>
<evidence type="ECO:0000256" key="3">
    <source>
        <dbReference type="ARBA" id="ARBA00022989"/>
    </source>
</evidence>
<keyword evidence="6" id="KW-0961">Cell wall biogenesis/degradation</keyword>
<keyword evidence="3 7" id="KW-1133">Transmembrane helix</keyword>
<evidence type="ECO:0000256" key="2">
    <source>
        <dbReference type="ARBA" id="ARBA00022692"/>
    </source>
</evidence>
<organism evidence="8 9">
    <name type="scientific">Roseburia zhanii</name>
    <dbReference type="NCBI Taxonomy" id="2763064"/>
    <lineage>
        <taxon>Bacteria</taxon>
        <taxon>Bacillati</taxon>
        <taxon>Bacillota</taxon>
        <taxon>Clostridia</taxon>
        <taxon>Lachnospirales</taxon>
        <taxon>Lachnospiraceae</taxon>
        <taxon>Roseburia</taxon>
    </lineage>
</organism>